<feature type="compositionally biased region" description="Basic residues" evidence="1">
    <location>
        <begin position="1"/>
        <end position="19"/>
    </location>
</feature>
<evidence type="ECO:0000313" key="3">
    <source>
        <dbReference type="Proteomes" id="UP000708208"/>
    </source>
</evidence>
<evidence type="ECO:0000256" key="1">
    <source>
        <dbReference type="SAM" id="MobiDB-lite"/>
    </source>
</evidence>
<dbReference type="Proteomes" id="UP000708208">
    <property type="component" value="Unassembled WGS sequence"/>
</dbReference>
<gene>
    <name evidence="2" type="ORF">AFUS01_LOCUS39378</name>
</gene>
<evidence type="ECO:0000313" key="2">
    <source>
        <dbReference type="EMBL" id="CAG7829519.1"/>
    </source>
</evidence>
<reference evidence="2" key="1">
    <citation type="submission" date="2021-06" db="EMBL/GenBank/DDBJ databases">
        <authorList>
            <person name="Hodson N. C."/>
            <person name="Mongue J. A."/>
            <person name="Jaron S. K."/>
        </authorList>
    </citation>
    <scope>NUCLEOTIDE SEQUENCE</scope>
</reference>
<name>A0A8J2LC57_9HEXA</name>
<organism evidence="2 3">
    <name type="scientific">Allacma fusca</name>
    <dbReference type="NCBI Taxonomy" id="39272"/>
    <lineage>
        <taxon>Eukaryota</taxon>
        <taxon>Metazoa</taxon>
        <taxon>Ecdysozoa</taxon>
        <taxon>Arthropoda</taxon>
        <taxon>Hexapoda</taxon>
        <taxon>Collembola</taxon>
        <taxon>Symphypleona</taxon>
        <taxon>Sminthuridae</taxon>
        <taxon>Allacma</taxon>
    </lineage>
</organism>
<protein>
    <submittedName>
        <fullName evidence="2">Uncharacterized protein</fullName>
    </submittedName>
</protein>
<keyword evidence="3" id="KW-1185">Reference proteome</keyword>
<feature type="compositionally biased region" description="Basic and acidic residues" evidence="1">
    <location>
        <begin position="33"/>
        <end position="44"/>
    </location>
</feature>
<accession>A0A8J2LC57</accession>
<dbReference type="AlphaFoldDB" id="A0A8J2LC57"/>
<feature type="region of interest" description="Disordered" evidence="1">
    <location>
        <begin position="1"/>
        <end position="45"/>
    </location>
</feature>
<proteinExistence type="predicted"/>
<sequence length="86" mass="9775">MISVRKKVSPKRRFQRKLNRLAQEDSEGCDPENSERKSLKREDFEQLNLVVPPKGLYTGKPAPDSINHILSLTAGQSREKPNFPAT</sequence>
<comment type="caution">
    <text evidence="2">The sequence shown here is derived from an EMBL/GenBank/DDBJ whole genome shotgun (WGS) entry which is preliminary data.</text>
</comment>
<dbReference type="EMBL" id="CAJVCH010551828">
    <property type="protein sequence ID" value="CAG7829519.1"/>
    <property type="molecule type" value="Genomic_DNA"/>
</dbReference>
<feature type="non-terminal residue" evidence="2">
    <location>
        <position position="1"/>
    </location>
</feature>